<accession>A0A2N8HDB2</accession>
<dbReference type="OrthoDB" id="197731at2"/>
<name>A0A2N8HDB2_9BACT</name>
<feature type="chain" id="PRO_5014705384" description="Soluble ligand binding domain-containing protein" evidence="1">
    <location>
        <begin position="22"/>
        <end position="201"/>
    </location>
</feature>
<dbReference type="InterPro" id="IPR049712">
    <property type="entry name" value="Poly_export"/>
</dbReference>
<protein>
    <recommendedName>
        <fullName evidence="4">Soluble ligand binding domain-containing protein</fullName>
    </recommendedName>
</protein>
<evidence type="ECO:0000313" key="3">
    <source>
        <dbReference type="Proteomes" id="UP000236000"/>
    </source>
</evidence>
<gene>
    <name evidence="2" type="ORF">CXU22_09045</name>
</gene>
<sequence>MKKVICSILCLLLGAAGLASAQSPDAVPAHGTIEIQVRGIPNDDATAISGQYLLDGNGTIRMPQLPAGQDVLRVVGKTARQIEDMLMAAYKKAELYTAPTFLVKVQSSDMHLTEHIVLVSGGVAMKKNVLWRRGMTLLEAIVGAGDITDFGSRYIQVTRGGKTVTYDYFSIRDRGIPIQPNDRIFVPQRGIFEGRPAKLLP</sequence>
<dbReference type="AlphaFoldDB" id="A0A2N8HDB2"/>
<dbReference type="EMBL" id="PJKA01000012">
    <property type="protein sequence ID" value="PNC17869.1"/>
    <property type="molecule type" value="Genomic_DNA"/>
</dbReference>
<dbReference type="Gene3D" id="3.10.560.10">
    <property type="entry name" value="Outer membrane lipoprotein wza domain like"/>
    <property type="match status" value="1"/>
</dbReference>
<dbReference type="GO" id="GO:0015159">
    <property type="term" value="F:polysaccharide transmembrane transporter activity"/>
    <property type="evidence" value="ECO:0007669"/>
    <property type="project" value="InterPro"/>
</dbReference>
<evidence type="ECO:0008006" key="4">
    <source>
        <dbReference type="Google" id="ProtNLM"/>
    </source>
</evidence>
<reference evidence="2 3" key="1">
    <citation type="journal article" date="2017" name="BMC Genomics">
        <title>Genome sequencing of 39 Akkermansia muciniphila isolates reveals its population structure, genomic and functional diverisity, and global distribution in mammalian gut microbiotas.</title>
        <authorList>
            <person name="Guo X."/>
            <person name="Li S."/>
            <person name="Zhang J."/>
            <person name="Wu F."/>
            <person name="Li X."/>
            <person name="Wu D."/>
            <person name="Zhang M."/>
            <person name="Ou Z."/>
            <person name="Jie Z."/>
            <person name="Yan Q."/>
            <person name="Li P."/>
            <person name="Yi J."/>
            <person name="Peng Y."/>
        </authorList>
    </citation>
    <scope>NUCLEOTIDE SEQUENCE [LARGE SCALE GENOMIC DNA]</scope>
    <source>
        <strain evidence="2 3">GP24</strain>
    </source>
</reference>
<dbReference type="PANTHER" id="PTHR33619:SF3">
    <property type="entry name" value="POLYSACCHARIDE EXPORT PROTEIN GFCE-RELATED"/>
    <property type="match status" value="1"/>
</dbReference>
<proteinExistence type="predicted"/>
<comment type="caution">
    <text evidence="2">The sequence shown here is derived from an EMBL/GenBank/DDBJ whole genome shotgun (WGS) entry which is preliminary data.</text>
</comment>
<organism evidence="2 3">
    <name type="scientific">Akkermansia muciniphila</name>
    <dbReference type="NCBI Taxonomy" id="239935"/>
    <lineage>
        <taxon>Bacteria</taxon>
        <taxon>Pseudomonadati</taxon>
        <taxon>Verrucomicrobiota</taxon>
        <taxon>Verrucomicrobiia</taxon>
        <taxon>Verrucomicrobiales</taxon>
        <taxon>Akkermansiaceae</taxon>
        <taxon>Akkermansia</taxon>
    </lineage>
</organism>
<feature type="signal peptide" evidence="1">
    <location>
        <begin position="1"/>
        <end position="21"/>
    </location>
</feature>
<keyword evidence="1" id="KW-0732">Signal</keyword>
<evidence type="ECO:0000313" key="2">
    <source>
        <dbReference type="EMBL" id="PNC17869.1"/>
    </source>
</evidence>
<dbReference type="PANTHER" id="PTHR33619">
    <property type="entry name" value="POLYSACCHARIDE EXPORT PROTEIN GFCE-RELATED"/>
    <property type="match status" value="1"/>
</dbReference>
<dbReference type="Proteomes" id="UP000236000">
    <property type="component" value="Unassembled WGS sequence"/>
</dbReference>
<dbReference type="RefSeq" id="WP_102714688.1">
    <property type="nucleotide sequence ID" value="NZ_CABMLK010000001.1"/>
</dbReference>
<evidence type="ECO:0000256" key="1">
    <source>
        <dbReference type="SAM" id="SignalP"/>
    </source>
</evidence>